<organism evidence="9 10">
    <name type="scientific">Bdellovibrio bacteriovorus</name>
    <dbReference type="NCBI Taxonomy" id="959"/>
    <lineage>
        <taxon>Bacteria</taxon>
        <taxon>Pseudomonadati</taxon>
        <taxon>Bdellovibrionota</taxon>
        <taxon>Bdellovibrionia</taxon>
        <taxon>Bdellovibrionales</taxon>
        <taxon>Pseudobdellovibrionaceae</taxon>
        <taxon>Bdellovibrio</taxon>
    </lineage>
</organism>
<evidence type="ECO:0000259" key="8">
    <source>
        <dbReference type="PROSITE" id="PS51918"/>
    </source>
</evidence>
<dbReference type="InterPro" id="IPR006638">
    <property type="entry name" value="Elp3/MiaA/NifB-like_rSAM"/>
</dbReference>
<evidence type="ECO:0000259" key="7">
    <source>
        <dbReference type="PROSITE" id="PS51332"/>
    </source>
</evidence>
<dbReference type="OrthoDB" id="5287619at2"/>
<dbReference type="PANTHER" id="PTHR43409:SF16">
    <property type="entry name" value="SLR0320 PROTEIN"/>
    <property type="match status" value="1"/>
</dbReference>
<dbReference type="GO" id="GO:0046872">
    <property type="term" value="F:metal ion binding"/>
    <property type="evidence" value="ECO:0007669"/>
    <property type="project" value="UniProtKB-KW"/>
</dbReference>
<comment type="cofactor">
    <cofactor evidence="1">
        <name>[4Fe-4S] cluster</name>
        <dbReference type="ChEBI" id="CHEBI:49883"/>
    </cofactor>
</comment>
<dbReference type="SFLD" id="SFLDS00029">
    <property type="entry name" value="Radical_SAM"/>
    <property type="match status" value="1"/>
</dbReference>
<evidence type="ECO:0000256" key="4">
    <source>
        <dbReference type="ARBA" id="ARBA00023004"/>
    </source>
</evidence>
<reference evidence="9 10" key="1">
    <citation type="submission" date="2017-04" db="EMBL/GenBank/DDBJ databases">
        <title>Whole genome sequence of Bdellovibrio bacteriovorus strain SSB218315.</title>
        <authorList>
            <person name="Oyedara O."/>
            <person name="Rodriguez-Perez M.A."/>
        </authorList>
    </citation>
    <scope>NUCLEOTIDE SEQUENCE [LARGE SCALE GENOMIC DNA]</scope>
    <source>
        <strain evidence="9 10">SSB218315</strain>
    </source>
</reference>
<dbReference type="CDD" id="cd01335">
    <property type="entry name" value="Radical_SAM"/>
    <property type="match status" value="1"/>
</dbReference>
<dbReference type="EMBL" id="CP020946">
    <property type="protein sequence ID" value="ASD62323.1"/>
    <property type="molecule type" value="Genomic_DNA"/>
</dbReference>
<evidence type="ECO:0000256" key="5">
    <source>
        <dbReference type="ARBA" id="ARBA00023014"/>
    </source>
</evidence>
<dbReference type="PROSITE" id="PS51918">
    <property type="entry name" value="RADICAL_SAM"/>
    <property type="match status" value="1"/>
</dbReference>
<dbReference type="AlphaFoldDB" id="A0A1Z3N4C0"/>
<dbReference type="SMART" id="SM00729">
    <property type="entry name" value="Elp3"/>
    <property type="match status" value="1"/>
</dbReference>
<dbReference type="InterPro" id="IPR058240">
    <property type="entry name" value="rSAM_sf"/>
</dbReference>
<evidence type="ECO:0000256" key="2">
    <source>
        <dbReference type="ARBA" id="ARBA00022691"/>
    </source>
</evidence>
<evidence type="ECO:0000313" key="10">
    <source>
        <dbReference type="Proteomes" id="UP000197003"/>
    </source>
</evidence>
<dbReference type="Proteomes" id="UP000197003">
    <property type="component" value="Chromosome"/>
</dbReference>
<evidence type="ECO:0000256" key="6">
    <source>
        <dbReference type="SAM" id="MobiDB-lite"/>
    </source>
</evidence>
<dbReference type="GO" id="GO:0031419">
    <property type="term" value="F:cobalamin binding"/>
    <property type="evidence" value="ECO:0007669"/>
    <property type="project" value="InterPro"/>
</dbReference>
<keyword evidence="2" id="KW-0949">S-adenosyl-L-methionine</keyword>
<name>A0A1Z3N4C0_BDEBC</name>
<proteinExistence type="predicted"/>
<gene>
    <name evidence="9" type="ORF">B9G79_01460</name>
</gene>
<dbReference type="GO" id="GO:0051536">
    <property type="term" value="F:iron-sulfur cluster binding"/>
    <property type="evidence" value="ECO:0007669"/>
    <property type="project" value="UniProtKB-KW"/>
</dbReference>
<protein>
    <submittedName>
        <fullName evidence="9">Mg-protoporphyrin IX monomethyl ester oxidative cyclase</fullName>
    </submittedName>
</protein>
<feature type="domain" description="Radical SAM core" evidence="8">
    <location>
        <begin position="161"/>
        <end position="384"/>
    </location>
</feature>
<dbReference type="PANTHER" id="PTHR43409">
    <property type="entry name" value="ANAEROBIC MAGNESIUM-PROTOPORPHYRIN IX MONOMETHYL ESTER CYCLASE-RELATED"/>
    <property type="match status" value="1"/>
</dbReference>
<feature type="domain" description="B12-binding" evidence="7">
    <location>
        <begin position="3"/>
        <end position="135"/>
    </location>
</feature>
<dbReference type="InterPro" id="IPR006158">
    <property type="entry name" value="Cobalamin-bd"/>
</dbReference>
<evidence type="ECO:0000256" key="3">
    <source>
        <dbReference type="ARBA" id="ARBA00022723"/>
    </source>
</evidence>
<dbReference type="Gene3D" id="3.40.50.280">
    <property type="entry name" value="Cobalamin-binding domain"/>
    <property type="match status" value="1"/>
</dbReference>
<dbReference type="SUPFAM" id="SSF102114">
    <property type="entry name" value="Radical SAM enzymes"/>
    <property type="match status" value="1"/>
</dbReference>
<accession>A0A1Z3N4C0</accession>
<dbReference type="InterPro" id="IPR025288">
    <property type="entry name" value="DUF4080"/>
</dbReference>
<evidence type="ECO:0000313" key="9">
    <source>
        <dbReference type="EMBL" id="ASD62323.1"/>
    </source>
</evidence>
<dbReference type="Pfam" id="PF02310">
    <property type="entry name" value="B12-binding"/>
    <property type="match status" value="1"/>
</dbReference>
<dbReference type="Pfam" id="PF04055">
    <property type="entry name" value="Radical_SAM"/>
    <property type="match status" value="1"/>
</dbReference>
<dbReference type="InterPro" id="IPR007197">
    <property type="entry name" value="rSAM"/>
</dbReference>
<dbReference type="InterPro" id="IPR023404">
    <property type="entry name" value="rSAM_horseshoe"/>
</dbReference>
<dbReference type="GO" id="GO:0005829">
    <property type="term" value="C:cytosol"/>
    <property type="evidence" value="ECO:0007669"/>
    <property type="project" value="TreeGrafter"/>
</dbReference>
<keyword evidence="5" id="KW-0411">Iron-sulfur</keyword>
<evidence type="ECO:0000256" key="1">
    <source>
        <dbReference type="ARBA" id="ARBA00001966"/>
    </source>
</evidence>
<dbReference type="InterPro" id="IPR051198">
    <property type="entry name" value="BchE-like"/>
</dbReference>
<dbReference type="Pfam" id="PF13311">
    <property type="entry name" value="DUF4080"/>
    <property type="match status" value="1"/>
</dbReference>
<dbReference type="PROSITE" id="PS51332">
    <property type="entry name" value="B12_BINDING"/>
    <property type="match status" value="1"/>
</dbReference>
<sequence>MTTDILLVTLNSTYQHSSFGLRYLYANLEELQNRAQIMEFTIARDPRDIAEILLRQKPRIIGLGVYIWNAQESLELVSLLKRISPETLVVLGGPEVSHEAETNPICQIADFTIKGEADFLFRDFCKNFLTDGTLPAQKFVTNILPDIKTIKTPYEFYSDEDIQNRVLYVEVSRGCPYRCEYCLSSLDKAVRNFDVPAFLADMQKLMDRGARQFKFIDRTFNLSPTTCTQILEFFLERVHLGLFLHFEMVPDRLPTEIRELIKKFPAGALQFEIGIQTWNTDVARLVSRRNDLEKVKDNFRFLASETGVHTHADLIVGLPGEDIHSFARGFDTLAELRPDEIQVGILKRLKGAPIARHDMEWEMVYSNHPPFQILRTKSMDFATLQVMNRFAKYWDLYANSGTFKKFVESLKEKAQEQEHKSFFWQFYDFNDFMSKRHAQSHGISQLNLFESALVYLTESQHWPEEKAKDLLAEDYLATGKKEIPRFLKKGEEKNQKISGDGSNRINLPKRQQRHLVGKPETVS</sequence>
<keyword evidence="3" id="KW-0479">Metal-binding</keyword>
<dbReference type="Gene3D" id="3.80.30.20">
    <property type="entry name" value="tm_1862 like domain"/>
    <property type="match status" value="1"/>
</dbReference>
<feature type="region of interest" description="Disordered" evidence="6">
    <location>
        <begin position="487"/>
        <end position="523"/>
    </location>
</feature>
<keyword evidence="4" id="KW-0408">Iron</keyword>
<dbReference type="GO" id="GO:0003824">
    <property type="term" value="F:catalytic activity"/>
    <property type="evidence" value="ECO:0007669"/>
    <property type="project" value="InterPro"/>
</dbReference>
<dbReference type="RefSeq" id="WP_088563972.1">
    <property type="nucleotide sequence ID" value="NZ_CP020946.1"/>
</dbReference>
<dbReference type="SFLD" id="SFLDG01082">
    <property type="entry name" value="B12-binding_domain_containing"/>
    <property type="match status" value="1"/>
</dbReference>
<feature type="compositionally biased region" description="Polar residues" evidence="6">
    <location>
        <begin position="496"/>
        <end position="505"/>
    </location>
</feature>